<accession>Q08X65</accession>
<feature type="compositionally biased region" description="Basic residues" evidence="1">
    <location>
        <begin position="455"/>
        <end position="466"/>
    </location>
</feature>
<feature type="region of interest" description="Disordered" evidence="1">
    <location>
        <begin position="1"/>
        <end position="349"/>
    </location>
</feature>
<feature type="compositionally biased region" description="Basic and acidic residues" evidence="1">
    <location>
        <begin position="313"/>
        <end position="336"/>
    </location>
</feature>
<reference evidence="2 3" key="1">
    <citation type="submission" date="2006-04" db="EMBL/GenBank/DDBJ databases">
        <authorList>
            <person name="Nierman W.C."/>
        </authorList>
    </citation>
    <scope>NUCLEOTIDE SEQUENCE [LARGE SCALE GENOMIC DNA]</scope>
    <source>
        <strain evidence="2 3">DW4/3-1</strain>
    </source>
</reference>
<sequence length="466" mass="49252">MEHHVGFDREGADERLGEGQEHQAHPAQKENGEEARPPGDALGTLRVPGPQALAHQGADGVAHPPGGLLGEEDDPHDEGVAGHGRAAEAGDDAHQHQPARQAQHGLEDGAAGQPQQGEHRGGLEPQVAPSQAQPSSSPHQAMELVDHPREAPEGGGDRRARHAQAWNGPQAEDEERGQHDVDGVGQEQRPHGGGRIPRAAQDGADEKQRHDDDEAAQHHLGVGSALCHHCGRGAQGREQRPGEQHAQHRHGQGQQQSEPQGLHRRARGPLGVLLPHAPGDQRGGADGQPQGDGIGEREHRLREAHRGHGLRPQARDEEDVHQGEDGLHHHLQHHGDGQQQERAIHGARAEVLVRAAHRLGQGGTPALALQGGGRGPGGEFGGDGGKGHGGGRGRGGIVAREGTAPVPPFIPCRSQPLEGGRGCREDESSAGSRRWTCFPPPSASRRHNPSDASPHFHRPPGSRAAR</sequence>
<feature type="compositionally biased region" description="Basic and acidic residues" evidence="1">
    <location>
        <begin position="204"/>
        <end position="217"/>
    </location>
</feature>
<gene>
    <name evidence="2" type="ORF">STIAU_4665</name>
</gene>
<organism evidence="2 3">
    <name type="scientific">Stigmatella aurantiaca (strain DW4/3-1)</name>
    <dbReference type="NCBI Taxonomy" id="378806"/>
    <lineage>
        <taxon>Bacteria</taxon>
        <taxon>Pseudomonadati</taxon>
        <taxon>Myxococcota</taxon>
        <taxon>Myxococcia</taxon>
        <taxon>Myxococcales</taxon>
        <taxon>Cystobacterineae</taxon>
        <taxon>Archangiaceae</taxon>
        <taxon>Stigmatella</taxon>
    </lineage>
</organism>
<dbReference type="Proteomes" id="UP000032702">
    <property type="component" value="Unassembled WGS sequence"/>
</dbReference>
<evidence type="ECO:0000256" key="1">
    <source>
        <dbReference type="SAM" id="MobiDB-lite"/>
    </source>
</evidence>
<comment type="caution">
    <text evidence="2">The sequence shown here is derived from an EMBL/GenBank/DDBJ whole genome shotgun (WGS) entry which is preliminary data.</text>
</comment>
<feature type="compositionally biased region" description="Basic and acidic residues" evidence="1">
    <location>
        <begin position="294"/>
        <end position="306"/>
    </location>
</feature>
<proteinExistence type="predicted"/>
<dbReference type="EMBL" id="AAMD01000094">
    <property type="protein sequence ID" value="EAU65076.1"/>
    <property type="molecule type" value="Genomic_DNA"/>
</dbReference>
<feature type="compositionally biased region" description="Basic and acidic residues" evidence="1">
    <location>
        <begin position="77"/>
        <end position="95"/>
    </location>
</feature>
<feature type="compositionally biased region" description="Basic and acidic residues" evidence="1">
    <location>
        <begin position="1"/>
        <end position="37"/>
    </location>
</feature>
<evidence type="ECO:0000313" key="3">
    <source>
        <dbReference type="Proteomes" id="UP000032702"/>
    </source>
</evidence>
<feature type="compositionally biased region" description="Basic and acidic residues" evidence="1">
    <location>
        <begin position="235"/>
        <end position="246"/>
    </location>
</feature>
<feature type="compositionally biased region" description="Gly residues" evidence="1">
    <location>
        <begin position="370"/>
        <end position="396"/>
    </location>
</feature>
<feature type="compositionally biased region" description="Low complexity" evidence="1">
    <location>
        <begin position="125"/>
        <end position="141"/>
    </location>
</feature>
<feature type="region of interest" description="Disordered" evidence="1">
    <location>
        <begin position="363"/>
        <end position="466"/>
    </location>
</feature>
<feature type="compositionally biased region" description="Basic and acidic residues" evidence="1">
    <location>
        <begin position="144"/>
        <end position="158"/>
    </location>
</feature>
<feature type="compositionally biased region" description="Gly residues" evidence="1">
    <location>
        <begin position="281"/>
        <end position="293"/>
    </location>
</feature>
<name>Q08X65_STIAD</name>
<evidence type="ECO:0000313" key="2">
    <source>
        <dbReference type="EMBL" id="EAU65076.1"/>
    </source>
</evidence>
<dbReference type="AlphaFoldDB" id="Q08X65"/>
<protein>
    <submittedName>
        <fullName evidence="2">Uncharacterized protein</fullName>
    </submittedName>
</protein>